<dbReference type="EMBL" id="MJFZ01000247">
    <property type="protein sequence ID" value="RAW33178.1"/>
    <property type="molecule type" value="Genomic_DNA"/>
</dbReference>
<dbReference type="PANTHER" id="PTHR48142">
    <property type="entry name" value="PIGMENTOSA GTPASE REGULATOR-LIKE PROTEIN, PUTATIVE-RELATED"/>
    <property type="match status" value="1"/>
</dbReference>
<keyword evidence="2" id="KW-1185">Reference proteome</keyword>
<comment type="caution">
    <text evidence="1">The sequence shown here is derived from an EMBL/GenBank/DDBJ whole genome shotgun (WGS) entry which is preliminary data.</text>
</comment>
<dbReference type="PANTHER" id="PTHR48142:SF1">
    <property type="entry name" value="MULE TRANSPOSASE DOMAIN-CONTAINING PROTEIN"/>
    <property type="match status" value="1"/>
</dbReference>
<protein>
    <submittedName>
        <fullName evidence="1">Uncharacterized protein</fullName>
    </submittedName>
</protein>
<accession>A0A329SC13</accession>
<dbReference type="Proteomes" id="UP000251314">
    <property type="component" value="Unassembled WGS sequence"/>
</dbReference>
<name>A0A329SC13_9STRA</name>
<reference evidence="1 2" key="1">
    <citation type="submission" date="2018-01" db="EMBL/GenBank/DDBJ databases">
        <title>Draft genome of the strawberry crown rot pathogen Phytophthora cactorum.</title>
        <authorList>
            <person name="Armitage A.D."/>
            <person name="Lysoe E."/>
            <person name="Nellist C.F."/>
            <person name="Harrison R.J."/>
            <person name="Brurberg M.B."/>
        </authorList>
    </citation>
    <scope>NUCLEOTIDE SEQUENCE [LARGE SCALE GENOMIC DNA]</scope>
    <source>
        <strain evidence="1 2">10300</strain>
    </source>
</reference>
<evidence type="ECO:0000313" key="2">
    <source>
        <dbReference type="Proteomes" id="UP000251314"/>
    </source>
</evidence>
<sequence>MPRRVPWRDLALDGDTADADVVLRQLKSFDISKSNTMTCTLCQESEHKMRYRLLECSSEACSEFSTAKCAWRGKLLTCLSTKHASIYDYDHHCTSAASPKKKTLTATQKDFCREMADHHLRPMRIRHALSGSSAPASLTHIRSAICEILLSDVFGEPQPPEGAEGMDTSARILWN</sequence>
<gene>
    <name evidence="1" type="ORF">PC110_g10489</name>
</gene>
<dbReference type="VEuPathDB" id="FungiDB:PC110_g10489"/>
<evidence type="ECO:0000313" key="1">
    <source>
        <dbReference type="EMBL" id="RAW33178.1"/>
    </source>
</evidence>
<organism evidence="1 2">
    <name type="scientific">Phytophthora cactorum</name>
    <dbReference type="NCBI Taxonomy" id="29920"/>
    <lineage>
        <taxon>Eukaryota</taxon>
        <taxon>Sar</taxon>
        <taxon>Stramenopiles</taxon>
        <taxon>Oomycota</taxon>
        <taxon>Peronosporomycetes</taxon>
        <taxon>Peronosporales</taxon>
        <taxon>Peronosporaceae</taxon>
        <taxon>Phytophthora</taxon>
    </lineage>
</organism>
<dbReference type="OrthoDB" id="97124at2759"/>
<proteinExistence type="predicted"/>
<dbReference type="AlphaFoldDB" id="A0A329SC13"/>